<keyword evidence="10" id="KW-1185">Reference proteome</keyword>
<keyword evidence="3 8" id="KW-0548">Nucleotidyltransferase</keyword>
<evidence type="ECO:0000256" key="8">
    <source>
        <dbReference type="HAMAP-Rule" id="MF_00692"/>
    </source>
</evidence>
<evidence type="ECO:0000256" key="7">
    <source>
        <dbReference type="ARBA" id="ARBA00022842"/>
    </source>
</evidence>
<dbReference type="PANTHER" id="PTHR32057:SF14">
    <property type="entry name" value="PROTEIN ADENYLYLTRANSFERASE SELO, MITOCHONDRIAL"/>
    <property type="match status" value="1"/>
</dbReference>
<feature type="binding site" evidence="8">
    <location>
        <position position="86"/>
    </location>
    <ligand>
        <name>ATP</name>
        <dbReference type="ChEBI" id="CHEBI:30616"/>
    </ligand>
</feature>
<organism evidence="9 10">
    <name type="scientific">Sphingomonas rustica</name>
    <dbReference type="NCBI Taxonomy" id="3103142"/>
    <lineage>
        <taxon>Bacteria</taxon>
        <taxon>Pseudomonadati</taxon>
        <taxon>Pseudomonadota</taxon>
        <taxon>Alphaproteobacteria</taxon>
        <taxon>Sphingomonadales</taxon>
        <taxon>Sphingomonadaceae</taxon>
        <taxon>Sphingomonas</taxon>
    </lineage>
</organism>
<comment type="caution">
    <text evidence="9">The sequence shown here is derived from an EMBL/GenBank/DDBJ whole genome shotgun (WGS) entry which is preliminary data.</text>
</comment>
<protein>
    <recommendedName>
        <fullName evidence="8">Protein nucleotidyltransferase YdiU</fullName>
        <ecNumber evidence="8">2.7.7.-</ecNumber>
    </recommendedName>
    <alternativeName>
        <fullName evidence="8">Protein adenylyltransferase YdiU</fullName>
        <ecNumber evidence="8">2.7.7.108</ecNumber>
    </alternativeName>
    <alternativeName>
        <fullName evidence="8">Protein uridylyltransferase YdiU</fullName>
        <ecNumber evidence="8">2.7.7.-</ecNumber>
    </alternativeName>
</protein>
<evidence type="ECO:0000256" key="3">
    <source>
        <dbReference type="ARBA" id="ARBA00022695"/>
    </source>
</evidence>
<comment type="catalytic activity">
    <reaction evidence="8">
        <text>L-tyrosyl-[protein] + UTP = O-(5'-uridylyl)-L-tyrosyl-[protein] + diphosphate</text>
        <dbReference type="Rhea" id="RHEA:83887"/>
        <dbReference type="Rhea" id="RHEA-COMP:10136"/>
        <dbReference type="Rhea" id="RHEA-COMP:20238"/>
        <dbReference type="ChEBI" id="CHEBI:33019"/>
        <dbReference type="ChEBI" id="CHEBI:46398"/>
        <dbReference type="ChEBI" id="CHEBI:46858"/>
        <dbReference type="ChEBI" id="CHEBI:90602"/>
    </reaction>
</comment>
<keyword evidence="7 8" id="KW-0460">Magnesium</keyword>
<feature type="binding site" evidence="8">
    <location>
        <position position="88"/>
    </location>
    <ligand>
        <name>ATP</name>
        <dbReference type="ChEBI" id="CHEBI:30616"/>
    </ligand>
</feature>
<dbReference type="Proteomes" id="UP001427805">
    <property type="component" value="Unassembled WGS sequence"/>
</dbReference>
<proteinExistence type="inferred from homology"/>
<comment type="function">
    <text evidence="8">Nucleotidyltransferase involved in the post-translational modification of proteins. It can catalyze the addition of adenosine monophosphate (AMP) or uridine monophosphate (UMP) to a protein, resulting in modifications known as AMPylation and UMPylation.</text>
</comment>
<feature type="binding site" evidence="8">
    <location>
        <position position="121"/>
    </location>
    <ligand>
        <name>ATP</name>
        <dbReference type="ChEBI" id="CHEBI:30616"/>
    </ligand>
</feature>
<feature type="binding site" evidence="8">
    <location>
        <position position="182"/>
    </location>
    <ligand>
        <name>ATP</name>
        <dbReference type="ChEBI" id="CHEBI:30616"/>
    </ligand>
</feature>
<comment type="cofactor">
    <cofactor evidence="8">
        <name>Mg(2+)</name>
        <dbReference type="ChEBI" id="CHEBI:18420"/>
    </cofactor>
    <cofactor evidence="8">
        <name>Mn(2+)</name>
        <dbReference type="ChEBI" id="CHEBI:29035"/>
    </cofactor>
</comment>
<dbReference type="EC" id="2.7.7.108" evidence="8"/>
<comment type="catalytic activity">
    <reaction evidence="8">
        <text>L-seryl-[protein] + ATP = 3-O-(5'-adenylyl)-L-seryl-[protein] + diphosphate</text>
        <dbReference type="Rhea" id="RHEA:58120"/>
        <dbReference type="Rhea" id="RHEA-COMP:9863"/>
        <dbReference type="Rhea" id="RHEA-COMP:15073"/>
        <dbReference type="ChEBI" id="CHEBI:29999"/>
        <dbReference type="ChEBI" id="CHEBI:30616"/>
        <dbReference type="ChEBI" id="CHEBI:33019"/>
        <dbReference type="ChEBI" id="CHEBI:142516"/>
        <dbReference type="EC" id="2.7.7.108"/>
    </reaction>
</comment>
<comment type="catalytic activity">
    <reaction evidence="8">
        <text>L-histidyl-[protein] + UTP = N(tele)-(5'-uridylyl)-L-histidyl-[protein] + diphosphate</text>
        <dbReference type="Rhea" id="RHEA:83891"/>
        <dbReference type="Rhea" id="RHEA-COMP:9745"/>
        <dbReference type="Rhea" id="RHEA-COMP:20239"/>
        <dbReference type="ChEBI" id="CHEBI:29979"/>
        <dbReference type="ChEBI" id="CHEBI:33019"/>
        <dbReference type="ChEBI" id="CHEBI:46398"/>
        <dbReference type="ChEBI" id="CHEBI:233474"/>
    </reaction>
</comment>
<gene>
    <name evidence="8" type="primary">ydiU</name>
    <name evidence="8" type="synonym">selO</name>
    <name evidence="9" type="ORF">TPR58_04980</name>
</gene>
<dbReference type="EC" id="2.7.7.-" evidence="8"/>
<reference evidence="9 10" key="1">
    <citation type="submission" date="2024-05" db="EMBL/GenBank/DDBJ databases">
        <title>Sphingomonas sp. HF-S3 16S ribosomal RNA gene Genome sequencing and assembly.</title>
        <authorList>
            <person name="Lee H."/>
        </authorList>
    </citation>
    <scope>NUCLEOTIDE SEQUENCE [LARGE SCALE GENOMIC DNA]</scope>
    <source>
        <strain evidence="9 10">HF-S3</strain>
    </source>
</reference>
<name>A0ABV0B4L6_9SPHN</name>
<evidence type="ECO:0000313" key="9">
    <source>
        <dbReference type="EMBL" id="MEN3746510.1"/>
    </source>
</evidence>
<feature type="binding site" evidence="8">
    <location>
        <position position="260"/>
    </location>
    <ligand>
        <name>Mg(2+)</name>
        <dbReference type="ChEBI" id="CHEBI:18420"/>
    </ligand>
</feature>
<keyword evidence="5 8" id="KW-0547">Nucleotide-binding</keyword>
<comment type="catalytic activity">
    <reaction evidence="8">
        <text>L-threonyl-[protein] + ATP = 3-O-(5'-adenylyl)-L-threonyl-[protein] + diphosphate</text>
        <dbReference type="Rhea" id="RHEA:54292"/>
        <dbReference type="Rhea" id="RHEA-COMP:11060"/>
        <dbReference type="Rhea" id="RHEA-COMP:13847"/>
        <dbReference type="ChEBI" id="CHEBI:30013"/>
        <dbReference type="ChEBI" id="CHEBI:30616"/>
        <dbReference type="ChEBI" id="CHEBI:33019"/>
        <dbReference type="ChEBI" id="CHEBI:138113"/>
        <dbReference type="EC" id="2.7.7.108"/>
    </reaction>
</comment>
<evidence type="ECO:0000256" key="1">
    <source>
        <dbReference type="ARBA" id="ARBA00009747"/>
    </source>
</evidence>
<keyword evidence="2 8" id="KW-0808">Transferase</keyword>
<comment type="catalytic activity">
    <reaction evidence="8">
        <text>L-seryl-[protein] + UTP = O-(5'-uridylyl)-L-seryl-[protein] + diphosphate</text>
        <dbReference type="Rhea" id="RHEA:64604"/>
        <dbReference type="Rhea" id="RHEA-COMP:9863"/>
        <dbReference type="Rhea" id="RHEA-COMP:16635"/>
        <dbReference type="ChEBI" id="CHEBI:29999"/>
        <dbReference type="ChEBI" id="CHEBI:33019"/>
        <dbReference type="ChEBI" id="CHEBI:46398"/>
        <dbReference type="ChEBI" id="CHEBI:156051"/>
    </reaction>
</comment>
<keyword evidence="4 8" id="KW-0479">Metal-binding</keyword>
<dbReference type="EMBL" id="JBDIZK010000002">
    <property type="protein sequence ID" value="MEN3746510.1"/>
    <property type="molecule type" value="Genomic_DNA"/>
</dbReference>
<comment type="catalytic activity">
    <reaction evidence="8">
        <text>L-tyrosyl-[protein] + ATP = O-(5'-adenylyl)-L-tyrosyl-[protein] + diphosphate</text>
        <dbReference type="Rhea" id="RHEA:54288"/>
        <dbReference type="Rhea" id="RHEA-COMP:10136"/>
        <dbReference type="Rhea" id="RHEA-COMP:13846"/>
        <dbReference type="ChEBI" id="CHEBI:30616"/>
        <dbReference type="ChEBI" id="CHEBI:33019"/>
        <dbReference type="ChEBI" id="CHEBI:46858"/>
        <dbReference type="ChEBI" id="CHEBI:83624"/>
        <dbReference type="EC" id="2.7.7.108"/>
    </reaction>
</comment>
<dbReference type="PANTHER" id="PTHR32057">
    <property type="entry name" value="PROTEIN ADENYLYLTRANSFERASE SELO, MITOCHONDRIAL"/>
    <property type="match status" value="1"/>
</dbReference>
<feature type="active site" description="Proton acceptor" evidence="8">
    <location>
        <position position="250"/>
    </location>
</feature>
<feature type="binding site" evidence="8">
    <location>
        <position position="122"/>
    </location>
    <ligand>
        <name>ATP</name>
        <dbReference type="ChEBI" id="CHEBI:30616"/>
    </ligand>
</feature>
<feature type="binding site" evidence="8">
    <location>
        <position position="175"/>
    </location>
    <ligand>
        <name>ATP</name>
        <dbReference type="ChEBI" id="CHEBI:30616"/>
    </ligand>
</feature>
<sequence>MDFSPQQAILELGPALYDPVAPADFPQTILRFRNDRAAVEIGLDGLSDADWIRHFGRFQPLPGSLEQPLALRYHGHQFRVYNPEIGDGRGFLFAQILDDTGRLMDLGTKGSGQTPYSRFGDGRLTLKGGVREILATEMLEALGVRTSRSLSLIETGESLHRGDEPSPTRSAVLVRLSHSHIRIGAFQRAAYHHDDESLRRLTDYVLRNLYRETPGDAPAIQLLDQAVARTARLAGQYMAAGFVHGVLNSDNINLTGESFDYGPWRFAPTWDVAFTAAYFDQNGLYAFGRQPEAIHWDVMQLAASLRLIAESDPLIKTLETFGDRYQAGVIDALLWRLGVKPLDGASDLALVQALERGLRESQVPLDRFFHDHFAGRPPEGPGFEELRSRLQPYSARKNRDHPYWSDARPCSMLIDEVEEIWSAIDERDDWAPLHAKVAAIRRLGEALA</sequence>
<keyword evidence="8" id="KW-0464">Manganese</keyword>
<dbReference type="Pfam" id="PF02696">
    <property type="entry name" value="SelO"/>
    <property type="match status" value="1"/>
</dbReference>
<feature type="binding site" evidence="8">
    <location>
        <position position="89"/>
    </location>
    <ligand>
        <name>ATP</name>
        <dbReference type="ChEBI" id="CHEBI:30616"/>
    </ligand>
</feature>
<feature type="binding site" evidence="8">
    <location>
        <position position="260"/>
    </location>
    <ligand>
        <name>ATP</name>
        <dbReference type="ChEBI" id="CHEBI:30616"/>
    </ligand>
</feature>
<dbReference type="HAMAP" id="MF_00692">
    <property type="entry name" value="SelO"/>
    <property type="match status" value="1"/>
</dbReference>
<comment type="similarity">
    <text evidence="1 8">Belongs to the SELO family.</text>
</comment>
<dbReference type="NCBIfam" id="NF000658">
    <property type="entry name" value="PRK00029.1"/>
    <property type="match status" value="1"/>
</dbReference>
<accession>A0ABV0B4L6</accession>
<feature type="binding site" evidence="8">
    <location>
        <position position="251"/>
    </location>
    <ligand>
        <name>Mg(2+)</name>
        <dbReference type="ChEBI" id="CHEBI:18420"/>
    </ligand>
</feature>
<dbReference type="InterPro" id="IPR003846">
    <property type="entry name" value="SelO"/>
</dbReference>
<evidence type="ECO:0000256" key="5">
    <source>
        <dbReference type="ARBA" id="ARBA00022741"/>
    </source>
</evidence>
<evidence type="ECO:0000256" key="6">
    <source>
        <dbReference type="ARBA" id="ARBA00022840"/>
    </source>
</evidence>
<feature type="binding site" evidence="8">
    <location>
        <position position="109"/>
    </location>
    <ligand>
        <name>ATP</name>
        <dbReference type="ChEBI" id="CHEBI:30616"/>
    </ligand>
</feature>
<evidence type="ECO:0000256" key="2">
    <source>
        <dbReference type="ARBA" id="ARBA00022679"/>
    </source>
</evidence>
<evidence type="ECO:0000313" key="10">
    <source>
        <dbReference type="Proteomes" id="UP001427805"/>
    </source>
</evidence>
<keyword evidence="6 8" id="KW-0067">ATP-binding</keyword>
<dbReference type="RefSeq" id="WP_346245509.1">
    <property type="nucleotide sequence ID" value="NZ_JBDIZK010000002.1"/>
</dbReference>
<evidence type="ECO:0000256" key="4">
    <source>
        <dbReference type="ARBA" id="ARBA00022723"/>
    </source>
</evidence>